<reference evidence="1" key="1">
    <citation type="journal article" date="2014" name="Int. J. Syst. Evol. Microbiol.">
        <title>Complete genome sequence of Corynebacterium casei LMG S-19264T (=DSM 44701T), isolated from a smear-ripened cheese.</title>
        <authorList>
            <consortium name="US DOE Joint Genome Institute (JGI-PGF)"/>
            <person name="Walter F."/>
            <person name="Albersmeier A."/>
            <person name="Kalinowski J."/>
            <person name="Ruckert C."/>
        </authorList>
    </citation>
    <scope>NUCLEOTIDE SEQUENCE</scope>
    <source>
        <strain evidence="1">JCM 3131</strain>
    </source>
</reference>
<evidence type="ECO:0000313" key="1">
    <source>
        <dbReference type="EMBL" id="GGQ84173.1"/>
    </source>
</evidence>
<sequence length="204" mass="22607">MSEPGRQQQEFSREPMTAEEIQAANVGSAPKLDGQVALVEYDPRWPGIFEREAAAIRARLSGPGCRIEHVGSTSVQGLPAKPVVDMLLIVPDSADEAAYLPVLEGLGFDLVIREPGWYEHRVLRKYDLGPSADAANLHVLSDGCPEVDRMLLFRDRLRSDAADRTLYAETKRSLAEQTWEYLQNYADAKTEVVERILARAGQGT</sequence>
<dbReference type="Proteomes" id="UP000620156">
    <property type="component" value="Unassembled WGS sequence"/>
</dbReference>
<reference evidence="1" key="2">
    <citation type="submission" date="2020-09" db="EMBL/GenBank/DDBJ databases">
        <authorList>
            <person name="Sun Q."/>
            <person name="Ohkuma M."/>
        </authorList>
    </citation>
    <scope>NUCLEOTIDE SEQUENCE</scope>
    <source>
        <strain evidence="1">JCM 3131</strain>
    </source>
</reference>
<keyword evidence="2" id="KW-1185">Reference proteome</keyword>
<organism evidence="1 2">
    <name type="scientific">Streptomyces ruber</name>
    <dbReference type="NCBI Taxonomy" id="83378"/>
    <lineage>
        <taxon>Bacteria</taxon>
        <taxon>Bacillati</taxon>
        <taxon>Actinomycetota</taxon>
        <taxon>Actinomycetes</taxon>
        <taxon>Kitasatosporales</taxon>
        <taxon>Streptomycetaceae</taxon>
        <taxon>Streptomyces</taxon>
    </lineage>
</organism>
<dbReference type="SUPFAM" id="SSF81301">
    <property type="entry name" value="Nucleotidyltransferase"/>
    <property type="match status" value="1"/>
</dbReference>
<dbReference type="InterPro" id="IPR007344">
    <property type="entry name" value="GrpB/CoaE"/>
</dbReference>
<comment type="caution">
    <text evidence="1">The sequence shown here is derived from an EMBL/GenBank/DDBJ whole genome shotgun (WGS) entry which is preliminary data.</text>
</comment>
<dbReference type="Pfam" id="PF04229">
    <property type="entry name" value="GrpB"/>
    <property type="match status" value="1"/>
</dbReference>
<dbReference type="Gene3D" id="3.30.460.10">
    <property type="entry name" value="Beta Polymerase, domain 2"/>
    <property type="match status" value="1"/>
</dbReference>
<accession>A0A918BPL0</accession>
<dbReference type="PANTHER" id="PTHR34822:SF1">
    <property type="entry name" value="GRPB FAMILY PROTEIN"/>
    <property type="match status" value="1"/>
</dbReference>
<gene>
    <name evidence="1" type="ORF">GCM10010145_62270</name>
</gene>
<dbReference type="EMBL" id="BMQK01000021">
    <property type="protein sequence ID" value="GGQ84173.1"/>
    <property type="molecule type" value="Genomic_DNA"/>
</dbReference>
<protein>
    <recommendedName>
        <fullName evidence="3">GrpB family protein</fullName>
    </recommendedName>
</protein>
<proteinExistence type="predicted"/>
<name>A0A918BPL0_9ACTN</name>
<dbReference type="AlphaFoldDB" id="A0A918BPL0"/>
<dbReference type="RefSeq" id="WP_229821389.1">
    <property type="nucleotide sequence ID" value="NZ_BMQK01000021.1"/>
</dbReference>
<evidence type="ECO:0000313" key="2">
    <source>
        <dbReference type="Proteomes" id="UP000620156"/>
    </source>
</evidence>
<dbReference type="PANTHER" id="PTHR34822">
    <property type="entry name" value="GRPB DOMAIN PROTEIN (AFU_ORTHOLOGUE AFUA_1G01530)"/>
    <property type="match status" value="1"/>
</dbReference>
<evidence type="ECO:0008006" key="3">
    <source>
        <dbReference type="Google" id="ProtNLM"/>
    </source>
</evidence>
<dbReference type="InterPro" id="IPR043519">
    <property type="entry name" value="NT_sf"/>
</dbReference>